<organism evidence="1">
    <name type="scientific">Medicago truncatula</name>
    <name type="common">Barrel medic</name>
    <name type="synonym">Medicago tribuloides</name>
    <dbReference type="NCBI Taxonomy" id="3880"/>
    <lineage>
        <taxon>Eukaryota</taxon>
        <taxon>Viridiplantae</taxon>
        <taxon>Streptophyta</taxon>
        <taxon>Embryophyta</taxon>
        <taxon>Tracheophyta</taxon>
        <taxon>Spermatophyta</taxon>
        <taxon>Magnoliopsida</taxon>
        <taxon>eudicotyledons</taxon>
        <taxon>Gunneridae</taxon>
        <taxon>Pentapetalae</taxon>
        <taxon>rosids</taxon>
        <taxon>fabids</taxon>
        <taxon>Fabales</taxon>
        <taxon>Fabaceae</taxon>
        <taxon>Papilionoideae</taxon>
        <taxon>50 kb inversion clade</taxon>
        <taxon>NPAAA clade</taxon>
        <taxon>Hologalegina</taxon>
        <taxon>IRL clade</taxon>
        <taxon>Trifolieae</taxon>
        <taxon>Medicago</taxon>
    </lineage>
</organism>
<dbReference type="AlphaFoldDB" id="A2Q1X5"/>
<protein>
    <submittedName>
        <fullName evidence="1">Uncharacterized protein</fullName>
    </submittedName>
</protein>
<sequence>MYERASTSVRTQDGTTENFPITLGLHQGSTLSPYLFTLVLDVLTEHIQELV</sequence>
<evidence type="ECO:0000313" key="1">
    <source>
        <dbReference type="EMBL" id="ABN05942.1"/>
    </source>
</evidence>
<proteinExistence type="predicted"/>
<reference evidence="1" key="2">
    <citation type="submission" date="2007-03" db="EMBL/GenBank/DDBJ databases">
        <authorList>
            <consortium name="The International Medicago Genome Annotation Group"/>
        </authorList>
    </citation>
    <scope>NUCLEOTIDE SEQUENCE</scope>
</reference>
<accession>A2Q1X5</accession>
<reference evidence="1" key="1">
    <citation type="submission" date="2004-07" db="EMBL/GenBank/DDBJ databases">
        <authorList>
            <person name="Town C.D."/>
        </authorList>
    </citation>
    <scope>NUCLEOTIDE SEQUENCE</scope>
</reference>
<name>A2Q1X5_MEDTR</name>
<dbReference type="EMBL" id="AC149130">
    <property type="protein sequence ID" value="ABN05942.1"/>
    <property type="molecule type" value="Genomic_DNA"/>
</dbReference>
<gene>
    <name evidence="1" type="ORF">MtrDRAFT_AC149130g60v2</name>
</gene>